<reference evidence="1" key="1">
    <citation type="journal article" date="2005" name="Environ. Microbiol.">
        <title>Genetic and functional properties of uncultivated thermophilic crenarchaeotes from a subsurface gold mine as revealed by analysis of genome fragments.</title>
        <authorList>
            <person name="Nunoura T."/>
            <person name="Hirayama H."/>
            <person name="Takami H."/>
            <person name="Oida H."/>
            <person name="Nishi S."/>
            <person name="Shimamura S."/>
            <person name="Suzuki Y."/>
            <person name="Inagaki F."/>
            <person name="Takai K."/>
            <person name="Nealson K.H."/>
            <person name="Horikoshi K."/>
        </authorList>
    </citation>
    <scope>NUCLEOTIDE SEQUENCE</scope>
</reference>
<proteinExistence type="predicted"/>
<protein>
    <submittedName>
        <fullName evidence="1">Uncharacterized protein</fullName>
    </submittedName>
</protein>
<dbReference type="EMBL" id="AP011801">
    <property type="protein sequence ID" value="BAL58497.1"/>
    <property type="molecule type" value="Genomic_DNA"/>
</dbReference>
<accession>H5SQY0</accession>
<dbReference type="AlphaFoldDB" id="H5SQY0"/>
<sequence>MPLALQELVEFIESFGYKVSAPSTPTKGSVVDALLGAFAGALPEGQSSTEHIKELRETTVTSSLRVFFIIVISSFACEIGVVCCSARWLGHALTSIGQSLGRGAKYPLSPCSENAILLYF</sequence>
<evidence type="ECO:0000313" key="1">
    <source>
        <dbReference type="EMBL" id="BAL58497.1"/>
    </source>
</evidence>
<reference evidence="1" key="2">
    <citation type="journal article" date="2012" name="PLoS ONE">
        <title>A Deeply Branching Thermophilic Bacterium with an Ancient Acetyl-CoA Pathway Dominates a Subsurface Ecosystem.</title>
        <authorList>
            <person name="Takami H."/>
            <person name="Noguchi H."/>
            <person name="Takaki Y."/>
            <person name="Uchiyama I."/>
            <person name="Toyoda A."/>
            <person name="Nishi S."/>
            <person name="Chee G.-J."/>
            <person name="Arai W."/>
            <person name="Nunoura T."/>
            <person name="Itoh T."/>
            <person name="Hattori M."/>
            <person name="Takai K."/>
        </authorList>
    </citation>
    <scope>NUCLEOTIDE SEQUENCE</scope>
</reference>
<name>H5SQY0_ACEAU</name>
<organism evidence="1">
    <name type="scientific">Acetithermum autotrophicum</name>
    <dbReference type="NCBI Taxonomy" id="1446466"/>
    <lineage>
        <taxon>Bacteria</taxon>
        <taxon>Candidatus Bipolaricaulota</taxon>
        <taxon>Candidatus Acetithermum</taxon>
    </lineage>
</organism>
<gene>
    <name evidence="1" type="ORF">HGMM_OP2C047</name>
</gene>